<dbReference type="KEGG" id="amur:ADH66_10810"/>
<keyword evidence="1" id="KW-0812">Transmembrane</keyword>
<protein>
    <submittedName>
        <fullName evidence="4">TRIC cation channel family protein</fullName>
    </submittedName>
</protein>
<dbReference type="RefSeq" id="WP_084384539.1">
    <property type="nucleotide sequence ID" value="NZ_CP021422.1"/>
</dbReference>
<dbReference type="Proteomes" id="UP000196710">
    <property type="component" value="Chromosome"/>
</dbReference>
<evidence type="ECO:0000313" key="5">
    <source>
        <dbReference type="Proteomes" id="UP000196710"/>
    </source>
</evidence>
<dbReference type="Pfam" id="PF03458">
    <property type="entry name" value="Gly_transporter"/>
    <property type="match status" value="1"/>
</dbReference>
<reference evidence="3" key="1">
    <citation type="journal article" date="2017" name="Genome Announc.">
        <title>High-Quality Whole-Genome Sequences of the Oligo-Mouse-Microbiota Bacterial Community.</title>
        <authorList>
            <person name="Garzetti D."/>
            <person name="Brugiroux S."/>
            <person name="Bunk B."/>
            <person name="Pukall R."/>
            <person name="McCoy K.D."/>
            <person name="Macpherson A.J."/>
            <person name="Stecher B."/>
        </authorList>
    </citation>
    <scope>NUCLEOTIDE SEQUENCE</scope>
    <source>
        <strain evidence="3">KB18</strain>
    </source>
</reference>
<organism evidence="4 6">
    <name type="scientific">Acutalibacter muris</name>
    <dbReference type="NCBI Taxonomy" id="1796620"/>
    <lineage>
        <taxon>Bacteria</taxon>
        <taxon>Bacillati</taxon>
        <taxon>Bacillota</taxon>
        <taxon>Clostridia</taxon>
        <taxon>Eubacteriales</taxon>
        <taxon>Acutalibacteraceae</taxon>
        <taxon>Acutalibacter</taxon>
    </lineage>
</organism>
<evidence type="ECO:0000313" key="6">
    <source>
        <dbReference type="Proteomes" id="UP000596035"/>
    </source>
</evidence>
<name>A0A1Z2XRV7_9FIRM</name>
<dbReference type="AlphaFoldDB" id="A0A1Z2XRV7"/>
<reference evidence="5" key="2">
    <citation type="submission" date="2017-05" db="EMBL/GenBank/DDBJ databases">
        <title>Improved OligoMM genomes.</title>
        <authorList>
            <person name="Garzetti D."/>
        </authorList>
    </citation>
    <scope>NUCLEOTIDE SEQUENCE [LARGE SCALE GENOMIC DNA]</scope>
    <source>
        <strain evidence="5">KB18</strain>
    </source>
</reference>
<proteinExistence type="predicted"/>
<dbReference type="EMBL" id="CP021422">
    <property type="protein sequence ID" value="ASB41101.1"/>
    <property type="molecule type" value="Genomic_DNA"/>
</dbReference>
<feature type="transmembrane region" description="Helical" evidence="1">
    <location>
        <begin position="24"/>
        <end position="45"/>
    </location>
</feature>
<evidence type="ECO:0000259" key="2">
    <source>
        <dbReference type="Pfam" id="PF03458"/>
    </source>
</evidence>
<dbReference type="InterPro" id="IPR005115">
    <property type="entry name" value="Gly_transporter"/>
</dbReference>
<evidence type="ECO:0000256" key="1">
    <source>
        <dbReference type="SAM" id="Phobius"/>
    </source>
</evidence>
<feature type="transmembrane region" description="Helical" evidence="1">
    <location>
        <begin position="57"/>
        <end position="75"/>
    </location>
</feature>
<accession>A0A1Z2XRV7</accession>
<feature type="transmembrane region" description="Helical" evidence="1">
    <location>
        <begin position="87"/>
        <end position="102"/>
    </location>
</feature>
<evidence type="ECO:0000313" key="4">
    <source>
        <dbReference type="EMBL" id="QQR31952.1"/>
    </source>
</evidence>
<keyword evidence="1" id="KW-0472">Membrane</keyword>
<evidence type="ECO:0000313" key="3">
    <source>
        <dbReference type="EMBL" id="ASB41101.1"/>
    </source>
</evidence>
<sequence>MICGLGTFIAIGVNKGVSNHSAPFVVLVCGIVTSLGGGLISSLICNDTIKGVFASALKYRLLTILGTILYTYLVYVDVLVTDAQTMVILYTVISLSLCNITLRNRWPSSSKILWTYDKLNFESLFVVKINLCIVANRSIPPIKKMFTLEIYHHRQYRQGKKFNLHTYRKTSRIMSI</sequence>
<gene>
    <name evidence="3" type="ORF">ADH66_10810</name>
    <name evidence="4" type="ORF">I5Q82_01115</name>
</gene>
<dbReference type="EMBL" id="CP065321">
    <property type="protein sequence ID" value="QQR31952.1"/>
    <property type="molecule type" value="Genomic_DNA"/>
</dbReference>
<feature type="domain" description="Glycine transporter" evidence="2">
    <location>
        <begin position="2"/>
        <end position="73"/>
    </location>
</feature>
<keyword evidence="1" id="KW-1133">Transmembrane helix</keyword>
<keyword evidence="5" id="KW-1185">Reference proteome</keyword>
<dbReference type="Proteomes" id="UP000596035">
    <property type="component" value="Chromosome"/>
</dbReference>
<reference evidence="4 6" key="3">
    <citation type="submission" date="2020-11" db="EMBL/GenBank/DDBJ databases">
        <title>Closed and high quality bacterial genomes of the OMM12 community.</title>
        <authorList>
            <person name="Marbouty M."/>
            <person name="Lamy-Besnier Q."/>
            <person name="Debarbieux L."/>
            <person name="Koszul R."/>
        </authorList>
    </citation>
    <scope>NUCLEOTIDE SEQUENCE [LARGE SCALE GENOMIC DNA]</scope>
    <source>
        <strain evidence="4 6">KB18</strain>
    </source>
</reference>